<dbReference type="AlphaFoldDB" id="A0A4R6YN86"/>
<dbReference type="EMBL" id="SNZH01000018">
    <property type="protein sequence ID" value="TDR38990.1"/>
    <property type="molecule type" value="Genomic_DNA"/>
</dbReference>
<evidence type="ECO:0000313" key="2">
    <source>
        <dbReference type="Proteomes" id="UP000295293"/>
    </source>
</evidence>
<dbReference type="PROSITE" id="PS51257">
    <property type="entry name" value="PROKAR_LIPOPROTEIN"/>
    <property type="match status" value="1"/>
</dbReference>
<dbReference type="Proteomes" id="UP000295293">
    <property type="component" value="Unassembled WGS sequence"/>
</dbReference>
<comment type="caution">
    <text evidence="1">The sequence shown here is derived from an EMBL/GenBank/DDBJ whole genome shotgun (WGS) entry which is preliminary data.</text>
</comment>
<sequence>MRCASPLKGWLMRCSLPVTERAGVGMVFATLSCITPTP</sequence>
<reference evidence="1 2" key="1">
    <citation type="submission" date="2019-03" db="EMBL/GenBank/DDBJ databases">
        <title>Genomic Encyclopedia of Type Strains, Phase IV (KMG-IV): sequencing the most valuable type-strain genomes for metagenomic binning, comparative biology and taxonomic classification.</title>
        <authorList>
            <person name="Goeker M."/>
        </authorList>
    </citation>
    <scope>NUCLEOTIDE SEQUENCE [LARGE SCALE GENOMIC DNA]</scope>
    <source>
        <strain evidence="1 2">DSM 21667</strain>
    </source>
</reference>
<proteinExistence type="predicted"/>
<gene>
    <name evidence="1" type="ORF">DFR29_118133</name>
</gene>
<protein>
    <submittedName>
        <fullName evidence="1">Uncharacterized protein</fullName>
    </submittedName>
</protein>
<evidence type="ECO:0000313" key="1">
    <source>
        <dbReference type="EMBL" id="TDR38990.1"/>
    </source>
</evidence>
<name>A0A4R6YN86_9GAMM</name>
<accession>A0A4R6YN86</accession>
<keyword evidence="2" id="KW-1185">Reference proteome</keyword>
<organism evidence="1 2">
    <name type="scientific">Tahibacter aquaticus</name>
    <dbReference type="NCBI Taxonomy" id="520092"/>
    <lineage>
        <taxon>Bacteria</taxon>
        <taxon>Pseudomonadati</taxon>
        <taxon>Pseudomonadota</taxon>
        <taxon>Gammaproteobacteria</taxon>
        <taxon>Lysobacterales</taxon>
        <taxon>Rhodanobacteraceae</taxon>
        <taxon>Tahibacter</taxon>
    </lineage>
</organism>